<dbReference type="OrthoDB" id="8119704at2759"/>
<keyword evidence="4" id="KW-1185">Reference proteome</keyword>
<dbReference type="InterPro" id="IPR029017">
    <property type="entry name" value="Enolase-like_N"/>
</dbReference>
<evidence type="ECO:0000313" key="3">
    <source>
        <dbReference type="EMBL" id="OSX73547.1"/>
    </source>
</evidence>
<dbReference type="SUPFAM" id="SSF53474">
    <property type="entry name" value="alpha/beta-Hydrolases"/>
    <property type="match status" value="1"/>
</dbReference>
<dbReference type="Pfam" id="PF12697">
    <property type="entry name" value="Abhydrolase_6"/>
    <property type="match status" value="1"/>
</dbReference>
<dbReference type="Gene3D" id="3.40.50.1820">
    <property type="entry name" value="alpha/beta hydrolase"/>
    <property type="match status" value="1"/>
</dbReference>
<keyword evidence="1" id="KW-0456">Lyase</keyword>
<dbReference type="Pfam" id="PF13378">
    <property type="entry name" value="MR_MLE_C"/>
    <property type="match status" value="1"/>
</dbReference>
<dbReference type="Proteomes" id="UP000218209">
    <property type="component" value="Unassembled WGS sequence"/>
</dbReference>
<sequence>MASPAPTPRVYVGGPTSSGGRCRATAAIVLLHGLFGSAADTAGLWPALAPLQMPLLAVDLPFHGRSASVDAASIPAAAASVVDAVLAAAPSLTSAILVGYSLGGRVALAVASAAVPRLHVDGVLLVSAHLGGLDAAEAATRLRRDEATADAVTSADAATFEAWLRDDWYAAPMWGSLRKHPAFAPLLARRVRGCRPARVAAAIRAFSPAAAVNPSAWPWIASGHGGVPLVYVYGAADARYAGVGSRLAALRQPGVAVVRVPRVGHNVLAEAPDAVATAASRLAWRCGRPGSGGIALVGAWVRRFSVPLTAPMVVGGVRVGRRDGALLYLVGVRAPDGAGGGSPDAPPRRAVGVAEVSPLPGLHAASVDDAVAQLAAVFAAPPAAALFPASLASNAAAGPPAARPLFAHLPAGVAAGLSPTVTLAVECAAVQVVAANRLPLGDAVAALAGAYGPTADTVAVNAVIPRAAAGAGAPAVEGLPRGAAVVKVKVGAASPDQDAAAVAALLATLPPSVTLRLDANRSWTAVAARAFVSALAAAAGAPPLLGRIAYVEEPLTAVEVAAGGLPALAAAVSGPLASIPYALDESLVGGGLGPPDDAAVPPPAAVVLKPAVLGGLAAAVRVARAWAPAVAVASTVFDGAVGVAWATLLASALDAAAAGGVGGGGAALVAALPTDWVRSRR</sequence>
<feature type="domain" description="Mandelate racemase/muconate lactonizing enzyme C-terminal" evidence="2">
    <location>
        <begin position="469"/>
        <end position="575"/>
    </location>
</feature>
<dbReference type="PANTHER" id="PTHR42916">
    <property type="entry name" value="2-SUCCINYL-5-ENOLPYRUVYL-6-HYDROXY-3-CYCLOHEXENE-1-CARBOXYLATE SYNTHASE"/>
    <property type="match status" value="1"/>
</dbReference>
<dbReference type="InterPro" id="IPR029058">
    <property type="entry name" value="AB_hydrolase_fold"/>
</dbReference>
<dbReference type="EMBL" id="KV918990">
    <property type="protein sequence ID" value="OSX73547.1"/>
    <property type="molecule type" value="Genomic_DNA"/>
</dbReference>
<dbReference type="PANTHER" id="PTHR42916:SF1">
    <property type="entry name" value="PROTEIN PHYLLO, CHLOROPLASTIC"/>
    <property type="match status" value="1"/>
</dbReference>
<dbReference type="InterPro" id="IPR029065">
    <property type="entry name" value="Enolase_C-like"/>
</dbReference>
<protein>
    <recommendedName>
        <fullName evidence="2">Mandelate racemase/muconate lactonizing enzyme C-terminal domain-containing protein</fullName>
    </recommendedName>
</protein>
<accession>A0A1X6NY96</accession>
<dbReference type="AlphaFoldDB" id="A0A1X6NY96"/>
<dbReference type="SUPFAM" id="SSF51604">
    <property type="entry name" value="Enolase C-terminal domain-like"/>
    <property type="match status" value="1"/>
</dbReference>
<evidence type="ECO:0000256" key="1">
    <source>
        <dbReference type="ARBA" id="ARBA00023239"/>
    </source>
</evidence>
<name>A0A1X6NY96_PORUM</name>
<dbReference type="InterPro" id="IPR036849">
    <property type="entry name" value="Enolase-like_C_sf"/>
</dbReference>
<proteinExistence type="predicted"/>
<reference evidence="3 4" key="1">
    <citation type="submission" date="2017-03" db="EMBL/GenBank/DDBJ databases">
        <title>WGS assembly of Porphyra umbilicalis.</title>
        <authorList>
            <person name="Brawley S.H."/>
            <person name="Blouin N.A."/>
            <person name="Ficko-Blean E."/>
            <person name="Wheeler G.L."/>
            <person name="Lohr M."/>
            <person name="Goodson H.V."/>
            <person name="Jenkins J.W."/>
            <person name="Blaby-Haas C.E."/>
            <person name="Helliwell K.E."/>
            <person name="Chan C."/>
            <person name="Marriage T."/>
            <person name="Bhattacharya D."/>
            <person name="Klein A.S."/>
            <person name="Badis Y."/>
            <person name="Brodie J."/>
            <person name="Cao Y."/>
            <person name="Collen J."/>
            <person name="Dittami S.M."/>
            <person name="Gachon C.M."/>
            <person name="Green B.R."/>
            <person name="Karpowicz S."/>
            <person name="Kim J.W."/>
            <person name="Kudahl U."/>
            <person name="Lin S."/>
            <person name="Michel G."/>
            <person name="Mittag M."/>
            <person name="Olson B.J."/>
            <person name="Pangilinan J."/>
            <person name="Peng Y."/>
            <person name="Qiu H."/>
            <person name="Shu S."/>
            <person name="Singer J.T."/>
            <person name="Smith A.G."/>
            <person name="Sprecher B.N."/>
            <person name="Wagner V."/>
            <person name="Wang W."/>
            <person name="Wang Z.-Y."/>
            <person name="Yan J."/>
            <person name="Yarish C."/>
            <person name="Zoeuner-Riek S."/>
            <person name="Zhuang Y."/>
            <person name="Zou Y."/>
            <person name="Lindquist E.A."/>
            <person name="Grimwood J."/>
            <person name="Barry K."/>
            <person name="Rokhsar D.S."/>
            <person name="Schmutz J."/>
            <person name="Stiller J.W."/>
            <person name="Grossman A.R."/>
            <person name="Prochnik S.E."/>
        </authorList>
    </citation>
    <scope>NUCLEOTIDE SEQUENCE [LARGE SCALE GENOMIC DNA]</scope>
    <source>
        <strain evidence="3">4086291</strain>
    </source>
</reference>
<dbReference type="InterPro" id="IPR000073">
    <property type="entry name" value="AB_hydrolase_1"/>
</dbReference>
<evidence type="ECO:0000259" key="2">
    <source>
        <dbReference type="SMART" id="SM00922"/>
    </source>
</evidence>
<organism evidence="3 4">
    <name type="scientific">Porphyra umbilicalis</name>
    <name type="common">Purple laver</name>
    <name type="synonym">Red alga</name>
    <dbReference type="NCBI Taxonomy" id="2786"/>
    <lineage>
        <taxon>Eukaryota</taxon>
        <taxon>Rhodophyta</taxon>
        <taxon>Bangiophyceae</taxon>
        <taxon>Bangiales</taxon>
        <taxon>Bangiaceae</taxon>
        <taxon>Porphyra</taxon>
    </lineage>
</organism>
<evidence type="ECO:0000313" key="4">
    <source>
        <dbReference type="Proteomes" id="UP000218209"/>
    </source>
</evidence>
<dbReference type="SMART" id="SM00922">
    <property type="entry name" value="MR_MLE"/>
    <property type="match status" value="1"/>
</dbReference>
<dbReference type="Gene3D" id="3.30.390.10">
    <property type="entry name" value="Enolase-like, N-terminal domain"/>
    <property type="match status" value="1"/>
</dbReference>
<dbReference type="Gene3D" id="3.20.20.120">
    <property type="entry name" value="Enolase-like C-terminal domain"/>
    <property type="match status" value="1"/>
</dbReference>
<gene>
    <name evidence="3" type="ORF">BU14_0339s0011</name>
</gene>
<dbReference type="InterPro" id="IPR013342">
    <property type="entry name" value="Mandelate_racemase_C"/>
</dbReference>
<dbReference type="GO" id="GO:0016829">
    <property type="term" value="F:lyase activity"/>
    <property type="evidence" value="ECO:0007669"/>
    <property type="project" value="UniProtKB-KW"/>
</dbReference>